<dbReference type="PROSITE" id="PS51257">
    <property type="entry name" value="PROKAR_LIPOPROTEIN"/>
    <property type="match status" value="1"/>
</dbReference>
<comment type="caution">
    <text evidence="9">The sequence shown here is derived from an EMBL/GenBank/DDBJ whole genome shotgun (WGS) entry which is preliminary data.</text>
</comment>
<evidence type="ECO:0000313" key="10">
    <source>
        <dbReference type="Proteomes" id="UP000290407"/>
    </source>
</evidence>
<accession>A0A4Q2UV65</accession>
<dbReference type="InterPro" id="IPR012944">
    <property type="entry name" value="SusD_RagB_dom"/>
</dbReference>
<keyword evidence="10" id="KW-1185">Reference proteome</keyword>
<keyword evidence="5" id="KW-0998">Cell outer membrane</keyword>
<dbReference type="Pfam" id="PF14322">
    <property type="entry name" value="SusD-like_3"/>
    <property type="match status" value="1"/>
</dbReference>
<evidence type="ECO:0000259" key="8">
    <source>
        <dbReference type="Pfam" id="PF14322"/>
    </source>
</evidence>
<proteinExistence type="inferred from homology"/>
<sequence length="507" mass="57701">MKHRFILLSLAATVALTACDRSLDIVNPNQVTTESFWKTSDDALAGVNAVYSTTHRGGISRWLPFYYIIRSDEGRSQSPATDIVNNMDQFLVTDYNYGNAYSIWNDNYIGINRANQVINNVPTIQMDAALRDRYLGEAKFMRALFYYHLVTLWGNVPLVLQQSVVGDKPNSATSAEVWAQIEKDLTEAATVLPTTYGSTELGRATRGAAYALLAKAQMQQRKYTEALTPLQWLADGEGKSLYALVPNYRDNFLISTENNRESVFEWQFEENPAEFTDDDTETPNQNYGTSIAQFFGPSSIGWSDGEAHRWPIYEFTERTTAGARDPRLEASFLFDSTDVRGPNFTQIYGETFTQRYGTGNKRVWFRKFQNDHWKIEEGYRSPNNWRYIRYADVLLMYAEALNATGKTSQAYPYVDQVRRRAGLPALSVARPGLSQEQFLAQLKHERVTELSGEGHRWNDLARWGDLGPQLAPRDPAFSTFVRGKSELLPIPQLDRDLNPNLQQNPNY</sequence>
<feature type="domain" description="SusD-like N-terminal" evidence="8">
    <location>
        <begin position="92"/>
        <end position="215"/>
    </location>
</feature>
<dbReference type="CDD" id="cd08977">
    <property type="entry name" value="SusD"/>
    <property type="match status" value="1"/>
</dbReference>
<feature type="signal peptide" evidence="6">
    <location>
        <begin position="1"/>
        <end position="17"/>
    </location>
</feature>
<evidence type="ECO:0000259" key="7">
    <source>
        <dbReference type="Pfam" id="PF07980"/>
    </source>
</evidence>
<dbReference type="RefSeq" id="WP_077923975.1">
    <property type="nucleotide sequence ID" value="NZ_SBLB01000001.1"/>
</dbReference>
<evidence type="ECO:0000313" key="9">
    <source>
        <dbReference type="EMBL" id="RYC71755.1"/>
    </source>
</evidence>
<comment type="similarity">
    <text evidence="2">Belongs to the SusD family.</text>
</comment>
<dbReference type="EMBL" id="SBLB01000001">
    <property type="protein sequence ID" value="RYC71755.1"/>
    <property type="molecule type" value="Genomic_DNA"/>
</dbReference>
<keyword evidence="3 6" id="KW-0732">Signal</keyword>
<dbReference type="Pfam" id="PF07980">
    <property type="entry name" value="SusD_RagB"/>
    <property type="match status" value="1"/>
</dbReference>
<feature type="chain" id="PRO_5020737996" evidence="6">
    <location>
        <begin position="18"/>
        <end position="507"/>
    </location>
</feature>
<evidence type="ECO:0000256" key="4">
    <source>
        <dbReference type="ARBA" id="ARBA00023136"/>
    </source>
</evidence>
<evidence type="ECO:0000256" key="6">
    <source>
        <dbReference type="SAM" id="SignalP"/>
    </source>
</evidence>
<protein>
    <submittedName>
        <fullName evidence="9">RagB/SusD family nutrient uptake outer membrane protein</fullName>
    </submittedName>
</protein>
<gene>
    <name evidence="9" type="ORF">EQG79_06395</name>
</gene>
<dbReference type="InterPro" id="IPR011990">
    <property type="entry name" value="TPR-like_helical_dom_sf"/>
</dbReference>
<dbReference type="GO" id="GO:0009279">
    <property type="term" value="C:cell outer membrane"/>
    <property type="evidence" value="ECO:0007669"/>
    <property type="project" value="UniProtKB-SubCell"/>
</dbReference>
<evidence type="ECO:0000256" key="2">
    <source>
        <dbReference type="ARBA" id="ARBA00006275"/>
    </source>
</evidence>
<dbReference type="InterPro" id="IPR033985">
    <property type="entry name" value="SusD-like_N"/>
</dbReference>
<keyword evidence="4" id="KW-0472">Membrane</keyword>
<dbReference type="Gene3D" id="1.25.40.390">
    <property type="match status" value="1"/>
</dbReference>
<name>A0A4Q2UV65_9BACT</name>
<dbReference type="Proteomes" id="UP000290407">
    <property type="component" value="Unassembled WGS sequence"/>
</dbReference>
<evidence type="ECO:0000256" key="1">
    <source>
        <dbReference type="ARBA" id="ARBA00004442"/>
    </source>
</evidence>
<comment type="subcellular location">
    <subcellularLocation>
        <location evidence="1">Cell outer membrane</location>
    </subcellularLocation>
</comment>
<dbReference type="AlphaFoldDB" id="A0A4Q2UV65"/>
<dbReference type="SUPFAM" id="SSF48452">
    <property type="entry name" value="TPR-like"/>
    <property type="match status" value="1"/>
</dbReference>
<evidence type="ECO:0000256" key="3">
    <source>
        <dbReference type="ARBA" id="ARBA00022729"/>
    </source>
</evidence>
<feature type="domain" description="RagB/SusD" evidence="7">
    <location>
        <begin position="275"/>
        <end position="507"/>
    </location>
</feature>
<reference evidence="9 10" key="1">
    <citation type="submission" date="2019-01" db="EMBL/GenBank/DDBJ databases">
        <title>Spirosoma flava sp. nov., a propanil-degrading bacterium isolated from herbicide-contaminated soil.</title>
        <authorList>
            <person name="Zhang L."/>
            <person name="Jiang J.-D."/>
        </authorList>
    </citation>
    <scope>NUCLEOTIDE SEQUENCE [LARGE SCALE GENOMIC DNA]</scope>
    <source>
        <strain evidence="9 10">TY50</strain>
    </source>
</reference>
<evidence type="ECO:0000256" key="5">
    <source>
        <dbReference type="ARBA" id="ARBA00023237"/>
    </source>
</evidence>
<organism evidence="9 10">
    <name type="scientific">Spirosoma sordidisoli</name>
    <dbReference type="NCBI Taxonomy" id="2502893"/>
    <lineage>
        <taxon>Bacteria</taxon>
        <taxon>Pseudomonadati</taxon>
        <taxon>Bacteroidota</taxon>
        <taxon>Cytophagia</taxon>
        <taxon>Cytophagales</taxon>
        <taxon>Cytophagaceae</taxon>
        <taxon>Spirosoma</taxon>
    </lineage>
</organism>